<feature type="transmembrane region" description="Helical" evidence="8">
    <location>
        <begin position="42"/>
        <end position="63"/>
    </location>
</feature>
<name>A0A5N6L015_9ROSI</name>
<evidence type="ECO:0000313" key="11">
    <source>
        <dbReference type="EMBL" id="KAB8437418.1"/>
    </source>
</evidence>
<feature type="transmembrane region" description="Helical" evidence="8">
    <location>
        <begin position="69"/>
        <end position="91"/>
    </location>
</feature>
<gene>
    <name evidence="11" type="ORF">FH972_025096</name>
</gene>
<feature type="region of interest" description="Disordered" evidence="9">
    <location>
        <begin position="1"/>
        <end position="31"/>
    </location>
</feature>
<dbReference type="PANTHER" id="PTHR22883:SF23">
    <property type="entry name" value="PALMITOYLTRANSFERASE ZDHHC6"/>
    <property type="match status" value="1"/>
</dbReference>
<dbReference type="PANTHER" id="PTHR22883">
    <property type="entry name" value="ZINC FINGER DHHC DOMAIN CONTAINING PROTEIN"/>
    <property type="match status" value="1"/>
</dbReference>
<comment type="subcellular location">
    <subcellularLocation>
        <location evidence="1">Endomembrane system</location>
        <topology evidence="1">Multi-pass membrane protein</topology>
    </subcellularLocation>
</comment>
<evidence type="ECO:0000256" key="5">
    <source>
        <dbReference type="ARBA" id="ARBA00023136"/>
    </source>
</evidence>
<organism evidence="11 12">
    <name type="scientific">Carpinus fangiana</name>
    <dbReference type="NCBI Taxonomy" id="176857"/>
    <lineage>
        <taxon>Eukaryota</taxon>
        <taxon>Viridiplantae</taxon>
        <taxon>Streptophyta</taxon>
        <taxon>Embryophyta</taxon>
        <taxon>Tracheophyta</taxon>
        <taxon>Spermatophyta</taxon>
        <taxon>Magnoliopsida</taxon>
        <taxon>eudicotyledons</taxon>
        <taxon>Gunneridae</taxon>
        <taxon>Pentapetalae</taxon>
        <taxon>rosids</taxon>
        <taxon>fabids</taxon>
        <taxon>Fagales</taxon>
        <taxon>Betulaceae</taxon>
        <taxon>Carpinus</taxon>
    </lineage>
</organism>
<evidence type="ECO:0000256" key="2">
    <source>
        <dbReference type="ARBA" id="ARBA00022679"/>
    </source>
</evidence>
<feature type="transmembrane region" description="Helical" evidence="8">
    <location>
        <begin position="227"/>
        <end position="246"/>
    </location>
</feature>
<sequence>MSQAMEESKQEVNSDATTSSRGTDTASAPPDSLKLHRKINRYAAIFTPFMLVGAVGYATWVVVALLSGITILAIYSILFLAMVLCYARLIWTMFFDNGYVPLEPTNNHVGQYLNRSAIVHGSEKSPEGLDFFTSRPMFECDIDGLPRWCNTCKIWKPDRSHHCSQVGRCVYKMDHFCPWAGGVVCETSFKFFIQFCCYAALYCLFVLIVTAYSFTQLEDRNSFYGRNTAATIGIATVFGLFSGCLGGQSLQFASKNTTTVDNLGHANKIYSFAVRCSVDAAETDVHTTRITYPLDWKLRGNEAPPNAQTFRVWQTPVGYNPYDLGVGLENLKTTMGYSVLDWLLPIRHSPSTAFLKVKDGGEAGAQAMYKTRNAVEAIKPPTTV</sequence>
<feature type="compositionally biased region" description="Polar residues" evidence="9">
    <location>
        <begin position="13"/>
        <end position="26"/>
    </location>
</feature>
<keyword evidence="6 8" id="KW-0012">Acyltransferase</keyword>
<keyword evidence="4 8" id="KW-1133">Transmembrane helix</keyword>
<dbReference type="EMBL" id="VIBQ01000036">
    <property type="protein sequence ID" value="KAB8437418.1"/>
    <property type="molecule type" value="Genomic_DNA"/>
</dbReference>
<dbReference type="GO" id="GO:0005794">
    <property type="term" value="C:Golgi apparatus"/>
    <property type="evidence" value="ECO:0007669"/>
    <property type="project" value="TreeGrafter"/>
</dbReference>
<evidence type="ECO:0000256" key="6">
    <source>
        <dbReference type="ARBA" id="ARBA00023315"/>
    </source>
</evidence>
<comment type="similarity">
    <text evidence="7">Belongs to the DHHC palmitoyltransferase family. PFA5 subfamily.</text>
</comment>
<dbReference type="GO" id="GO:0019706">
    <property type="term" value="F:protein-cysteine S-palmitoyltransferase activity"/>
    <property type="evidence" value="ECO:0007669"/>
    <property type="project" value="UniProtKB-EC"/>
</dbReference>
<keyword evidence="3 8" id="KW-0812">Transmembrane</keyword>
<reference evidence="11 12" key="1">
    <citation type="submission" date="2019-06" db="EMBL/GenBank/DDBJ databases">
        <title>A chromosomal-level reference genome of Carpinus fangiana (Coryloideae, Betulaceae).</title>
        <authorList>
            <person name="Yang X."/>
            <person name="Wang Z."/>
            <person name="Zhang L."/>
            <person name="Hao G."/>
            <person name="Liu J."/>
            <person name="Yang Y."/>
        </authorList>
    </citation>
    <scope>NUCLEOTIDE SEQUENCE [LARGE SCALE GENOMIC DNA]</scope>
    <source>
        <strain evidence="11">Cfa_2016G</strain>
        <tissue evidence="11">Leaf</tissue>
    </source>
</reference>
<dbReference type="Pfam" id="PF01529">
    <property type="entry name" value="DHHC"/>
    <property type="match status" value="1"/>
</dbReference>
<dbReference type="Proteomes" id="UP000327013">
    <property type="component" value="Unassembled WGS sequence"/>
</dbReference>
<dbReference type="PROSITE" id="PS50216">
    <property type="entry name" value="DHHC"/>
    <property type="match status" value="1"/>
</dbReference>
<accession>A0A5N6L015</accession>
<protein>
    <recommendedName>
        <fullName evidence="8">S-acyltransferase</fullName>
        <ecNumber evidence="8">2.3.1.225</ecNumber>
    </recommendedName>
    <alternativeName>
        <fullName evidence="8">Palmitoyltransferase</fullName>
    </alternativeName>
</protein>
<feature type="transmembrane region" description="Helical" evidence="8">
    <location>
        <begin position="195"/>
        <end position="215"/>
    </location>
</feature>
<keyword evidence="12" id="KW-1185">Reference proteome</keyword>
<evidence type="ECO:0000259" key="10">
    <source>
        <dbReference type="Pfam" id="PF01529"/>
    </source>
</evidence>
<evidence type="ECO:0000256" key="7">
    <source>
        <dbReference type="ARBA" id="ARBA00038298"/>
    </source>
</evidence>
<evidence type="ECO:0000256" key="9">
    <source>
        <dbReference type="SAM" id="MobiDB-lite"/>
    </source>
</evidence>
<comment type="domain">
    <text evidence="8">The DHHC domain is required for palmitoyltransferase activity.</text>
</comment>
<dbReference type="EC" id="2.3.1.225" evidence="8"/>
<keyword evidence="5 8" id="KW-0472">Membrane</keyword>
<dbReference type="OrthoDB" id="331948at2759"/>
<comment type="caution">
    <text evidence="11">The sequence shown here is derived from an EMBL/GenBank/DDBJ whole genome shotgun (WGS) entry which is preliminary data.</text>
</comment>
<evidence type="ECO:0000256" key="3">
    <source>
        <dbReference type="ARBA" id="ARBA00022692"/>
    </source>
</evidence>
<evidence type="ECO:0000256" key="4">
    <source>
        <dbReference type="ARBA" id="ARBA00022989"/>
    </source>
</evidence>
<evidence type="ECO:0000313" key="12">
    <source>
        <dbReference type="Proteomes" id="UP000327013"/>
    </source>
</evidence>
<keyword evidence="2 8" id="KW-0808">Transferase</keyword>
<feature type="domain" description="Palmitoyltransferase DHHC" evidence="10">
    <location>
        <begin position="146"/>
        <end position="262"/>
    </location>
</feature>
<evidence type="ECO:0000256" key="1">
    <source>
        <dbReference type="ARBA" id="ARBA00004127"/>
    </source>
</evidence>
<evidence type="ECO:0000256" key="8">
    <source>
        <dbReference type="RuleBase" id="RU079119"/>
    </source>
</evidence>
<dbReference type="InterPro" id="IPR039859">
    <property type="entry name" value="PFA4/ZDH16/20/ERF2-like"/>
</dbReference>
<feature type="compositionally biased region" description="Basic and acidic residues" evidence="9">
    <location>
        <begin position="1"/>
        <end position="12"/>
    </location>
</feature>
<dbReference type="InterPro" id="IPR001594">
    <property type="entry name" value="Palmitoyltrfase_DHHC"/>
</dbReference>
<dbReference type="GO" id="GO:0005783">
    <property type="term" value="C:endoplasmic reticulum"/>
    <property type="evidence" value="ECO:0007669"/>
    <property type="project" value="TreeGrafter"/>
</dbReference>
<proteinExistence type="inferred from homology"/>
<dbReference type="AlphaFoldDB" id="A0A5N6L015"/>
<dbReference type="GO" id="GO:0006612">
    <property type="term" value="P:protein targeting to membrane"/>
    <property type="evidence" value="ECO:0007669"/>
    <property type="project" value="TreeGrafter"/>
</dbReference>
<comment type="catalytic activity">
    <reaction evidence="8">
        <text>L-cysteinyl-[protein] + hexadecanoyl-CoA = S-hexadecanoyl-L-cysteinyl-[protein] + CoA</text>
        <dbReference type="Rhea" id="RHEA:36683"/>
        <dbReference type="Rhea" id="RHEA-COMP:10131"/>
        <dbReference type="Rhea" id="RHEA-COMP:11032"/>
        <dbReference type="ChEBI" id="CHEBI:29950"/>
        <dbReference type="ChEBI" id="CHEBI:57287"/>
        <dbReference type="ChEBI" id="CHEBI:57379"/>
        <dbReference type="ChEBI" id="CHEBI:74151"/>
        <dbReference type="EC" id="2.3.1.225"/>
    </reaction>
</comment>